<dbReference type="Proteomes" id="UP000001555">
    <property type="component" value="Unassembled WGS sequence"/>
</dbReference>
<dbReference type="SUPFAM" id="SSF48726">
    <property type="entry name" value="Immunoglobulin"/>
    <property type="match status" value="1"/>
</dbReference>
<dbReference type="PANTHER" id="PTHR10075:SF103">
    <property type="entry name" value="ROUNDABOUT HOMOLOG 4"/>
    <property type="match status" value="1"/>
</dbReference>
<dbReference type="InterPro" id="IPR013783">
    <property type="entry name" value="Ig-like_fold"/>
</dbReference>
<protein>
    <submittedName>
        <fullName evidence="4 5">Hemicentin, putative</fullName>
    </submittedName>
</protein>
<evidence type="ECO:0000259" key="3">
    <source>
        <dbReference type="PROSITE" id="PS50835"/>
    </source>
</evidence>
<proteinExistence type="predicted"/>
<keyword evidence="2" id="KW-0393">Immunoglobulin domain</keyword>
<dbReference type="FunFam" id="2.60.40.10:FF:000032">
    <property type="entry name" value="palladin isoform X1"/>
    <property type="match status" value="1"/>
</dbReference>
<evidence type="ECO:0000256" key="1">
    <source>
        <dbReference type="ARBA" id="ARBA00023157"/>
    </source>
</evidence>
<dbReference type="PROSITE" id="PS50835">
    <property type="entry name" value="IG_LIKE"/>
    <property type="match status" value="1"/>
</dbReference>
<reference evidence="4 6" key="1">
    <citation type="submission" date="2008-03" db="EMBL/GenBank/DDBJ databases">
        <title>Annotation of Ixodes scapularis.</title>
        <authorList>
            <consortium name="Ixodes scapularis Genome Project Consortium"/>
            <person name="Caler E."/>
            <person name="Hannick L.I."/>
            <person name="Bidwell S."/>
            <person name="Joardar V."/>
            <person name="Thiagarajan M."/>
            <person name="Amedeo P."/>
            <person name="Galinsky K.J."/>
            <person name="Schobel S."/>
            <person name="Inman J."/>
            <person name="Hostetler J."/>
            <person name="Miller J."/>
            <person name="Hammond M."/>
            <person name="Megy K."/>
            <person name="Lawson D."/>
            <person name="Kodira C."/>
            <person name="Sutton G."/>
            <person name="Meyer J."/>
            <person name="Hill C.A."/>
            <person name="Birren B."/>
            <person name="Nene V."/>
            <person name="Collins F."/>
            <person name="Alarcon-Chaidez F."/>
            <person name="Wikel S."/>
            <person name="Strausberg R."/>
        </authorList>
    </citation>
    <scope>NUCLEOTIDE SEQUENCE [LARGE SCALE GENOMIC DNA]</scope>
    <source>
        <strain evidence="6">Wikel</strain>
        <strain evidence="4">Wikel colony</strain>
    </source>
</reference>
<dbReference type="InterPro" id="IPR003598">
    <property type="entry name" value="Ig_sub2"/>
</dbReference>
<evidence type="ECO:0000313" key="4">
    <source>
        <dbReference type="EMBL" id="EEC17367.1"/>
    </source>
</evidence>
<dbReference type="VEuPathDB" id="VectorBase:ISCW022825"/>
<dbReference type="SMART" id="SM00408">
    <property type="entry name" value="IGc2"/>
    <property type="match status" value="1"/>
</dbReference>
<dbReference type="Pfam" id="PF13927">
    <property type="entry name" value="Ig_3"/>
    <property type="match status" value="1"/>
</dbReference>
<dbReference type="AlphaFoldDB" id="B7QEU5"/>
<dbReference type="InParanoid" id="B7QEU5"/>
<dbReference type="PaxDb" id="6945-B7QEU5"/>
<dbReference type="Gene3D" id="2.60.40.10">
    <property type="entry name" value="Immunoglobulins"/>
    <property type="match status" value="2"/>
</dbReference>
<accession>B7QEU5</accession>
<organism>
    <name type="scientific">Ixodes scapularis</name>
    <name type="common">Black-legged tick</name>
    <name type="synonym">Deer tick</name>
    <dbReference type="NCBI Taxonomy" id="6945"/>
    <lineage>
        <taxon>Eukaryota</taxon>
        <taxon>Metazoa</taxon>
        <taxon>Ecdysozoa</taxon>
        <taxon>Arthropoda</taxon>
        <taxon>Chelicerata</taxon>
        <taxon>Arachnida</taxon>
        <taxon>Acari</taxon>
        <taxon>Parasitiformes</taxon>
        <taxon>Ixodida</taxon>
        <taxon>Ixodoidea</taxon>
        <taxon>Ixodidae</taxon>
        <taxon>Ixodinae</taxon>
        <taxon>Ixodes</taxon>
    </lineage>
</organism>
<gene>
    <name evidence="4" type="ORF">IscW_ISCW022825</name>
</gene>
<reference evidence="5" key="2">
    <citation type="submission" date="2020-05" db="UniProtKB">
        <authorList>
            <consortium name="EnsemblMetazoa"/>
        </authorList>
    </citation>
    <scope>IDENTIFICATION</scope>
    <source>
        <strain evidence="5">wikel</strain>
    </source>
</reference>
<dbReference type="EnsemblMetazoa" id="ISCW022825-RA">
    <property type="protein sequence ID" value="ISCW022825-PA"/>
    <property type="gene ID" value="ISCW022825"/>
</dbReference>
<dbReference type="VEuPathDB" id="VectorBase:ISCI022825"/>
<dbReference type="CDD" id="cd00096">
    <property type="entry name" value="Ig"/>
    <property type="match status" value="1"/>
</dbReference>
<feature type="domain" description="Ig-like" evidence="3">
    <location>
        <begin position="67"/>
        <end position="157"/>
    </location>
</feature>
<dbReference type="EMBL" id="DS922315">
    <property type="protein sequence ID" value="EEC17367.1"/>
    <property type="molecule type" value="Genomic_DNA"/>
</dbReference>
<evidence type="ECO:0000313" key="5">
    <source>
        <dbReference type="EnsemblMetazoa" id="ISCW022825-PA"/>
    </source>
</evidence>
<dbReference type="InterPro" id="IPR007110">
    <property type="entry name" value="Ig-like_dom"/>
</dbReference>
<dbReference type="InterPro" id="IPR003599">
    <property type="entry name" value="Ig_sub"/>
</dbReference>
<evidence type="ECO:0000313" key="6">
    <source>
        <dbReference type="Proteomes" id="UP000001555"/>
    </source>
</evidence>
<dbReference type="SMART" id="SM00409">
    <property type="entry name" value="IG"/>
    <property type="match status" value="1"/>
</dbReference>
<dbReference type="HOGENOM" id="CLU_121743_0_0_1"/>
<dbReference type="PANTHER" id="PTHR10075">
    <property type="entry name" value="BASIGIN RELATED"/>
    <property type="match status" value="1"/>
</dbReference>
<dbReference type="EMBL" id="ABJB010689890">
    <property type="status" value="NOT_ANNOTATED_CDS"/>
    <property type="molecule type" value="Genomic_DNA"/>
</dbReference>
<sequence>MMKNVVLEEFEAHVHDDYVPRGNTALFRCHVPSTLRQYLSVTSWTTEDGLVIGRRETHLQPSGKSAPRILKAQASVETSPGEDAEVPCLARGHPPPSTRWFRRSSRGLTPVASRPGTVHLPGLLVLRSAVESDQGRYTCLANNSVGEDRMDTELLVRRKLGLSLY</sequence>
<dbReference type="GO" id="GO:0048468">
    <property type="term" value="P:cell development"/>
    <property type="evidence" value="ECO:0007669"/>
    <property type="project" value="UniProtKB-ARBA"/>
</dbReference>
<evidence type="ECO:0000256" key="2">
    <source>
        <dbReference type="ARBA" id="ARBA00023319"/>
    </source>
</evidence>
<dbReference type="InterPro" id="IPR036179">
    <property type="entry name" value="Ig-like_dom_sf"/>
</dbReference>
<dbReference type="EMBL" id="ABJB010787641">
    <property type="status" value="NOT_ANNOTATED_CDS"/>
    <property type="molecule type" value="Genomic_DNA"/>
</dbReference>
<keyword evidence="6" id="KW-1185">Reference proteome</keyword>
<keyword evidence="1" id="KW-1015">Disulfide bond</keyword>
<dbReference type="EMBL" id="ABJB010174649">
    <property type="status" value="NOT_ANNOTATED_CDS"/>
    <property type="molecule type" value="Genomic_DNA"/>
</dbReference>
<name>B7QEU5_IXOSC</name>